<evidence type="ECO:0000256" key="5">
    <source>
        <dbReference type="ARBA" id="ARBA00022840"/>
    </source>
</evidence>
<dbReference type="GO" id="GO:0005829">
    <property type="term" value="C:cytosol"/>
    <property type="evidence" value="ECO:0007669"/>
    <property type="project" value="TreeGrafter"/>
</dbReference>
<accession>A0A9X3M9F5</accession>
<evidence type="ECO:0000256" key="1">
    <source>
        <dbReference type="ARBA" id="ARBA00010688"/>
    </source>
</evidence>
<dbReference type="Gene3D" id="3.40.1190.20">
    <property type="match status" value="1"/>
</dbReference>
<dbReference type="Pfam" id="PF00294">
    <property type="entry name" value="PfkB"/>
    <property type="match status" value="1"/>
</dbReference>
<evidence type="ECO:0000256" key="6">
    <source>
        <dbReference type="PIRNR" id="PIRNR000535"/>
    </source>
</evidence>
<dbReference type="AlphaFoldDB" id="A0A9X3M9F5"/>
<evidence type="ECO:0000256" key="2">
    <source>
        <dbReference type="ARBA" id="ARBA00022679"/>
    </source>
</evidence>
<dbReference type="EMBL" id="JAKMUU010000001">
    <property type="protein sequence ID" value="MCZ9306128.1"/>
    <property type="molecule type" value="Genomic_DNA"/>
</dbReference>
<dbReference type="InterPro" id="IPR011611">
    <property type="entry name" value="PfkB_dom"/>
</dbReference>
<reference evidence="8" key="1">
    <citation type="submission" date="2022-02" db="EMBL/GenBank/DDBJ databases">
        <title>Corynebacterium sp. from urogenital microbiome.</title>
        <authorList>
            <person name="Cappelli E.A."/>
            <person name="Ribeiro T.G."/>
            <person name="Peixe L."/>
        </authorList>
    </citation>
    <scope>NUCLEOTIDE SEQUENCE</scope>
    <source>
        <strain evidence="8">C8Ua_181</strain>
    </source>
</reference>
<feature type="domain" description="Carbohydrate kinase PfkB" evidence="7">
    <location>
        <begin position="9"/>
        <end position="307"/>
    </location>
</feature>
<organism evidence="8 9">
    <name type="scientific">Corynebacterium curieae</name>
    <dbReference type="NCBI Taxonomy" id="2913500"/>
    <lineage>
        <taxon>Bacteria</taxon>
        <taxon>Bacillati</taxon>
        <taxon>Actinomycetota</taxon>
        <taxon>Actinomycetes</taxon>
        <taxon>Mycobacteriales</taxon>
        <taxon>Corynebacteriaceae</taxon>
        <taxon>Corynebacterium</taxon>
    </lineage>
</organism>
<keyword evidence="4" id="KW-0418">Kinase</keyword>
<comment type="similarity">
    <text evidence="1">Belongs to the carbohydrate kinase PfkB family.</text>
</comment>
<evidence type="ECO:0000313" key="8">
    <source>
        <dbReference type="EMBL" id="MCZ9306128.1"/>
    </source>
</evidence>
<dbReference type="RefSeq" id="WP_269945365.1">
    <property type="nucleotide sequence ID" value="NZ_JAKMUU010000001.1"/>
</dbReference>
<dbReference type="PANTHER" id="PTHR46566">
    <property type="entry name" value="1-PHOSPHOFRUCTOKINASE-RELATED"/>
    <property type="match status" value="1"/>
</dbReference>
<gene>
    <name evidence="8" type="ORF">L8V01_01335</name>
</gene>
<dbReference type="SUPFAM" id="SSF53613">
    <property type="entry name" value="Ribokinase-like"/>
    <property type="match status" value="1"/>
</dbReference>
<dbReference type="InterPro" id="IPR017583">
    <property type="entry name" value="Tagatose/fructose_Pkinase"/>
</dbReference>
<dbReference type="InterPro" id="IPR029056">
    <property type="entry name" value="Ribokinase-like"/>
</dbReference>
<dbReference type="PROSITE" id="PS00584">
    <property type="entry name" value="PFKB_KINASES_2"/>
    <property type="match status" value="1"/>
</dbReference>
<comment type="caution">
    <text evidence="8">The sequence shown here is derived from an EMBL/GenBank/DDBJ whole genome shotgun (WGS) entry which is preliminary data.</text>
</comment>
<dbReference type="PANTHER" id="PTHR46566:SF5">
    <property type="entry name" value="1-PHOSPHOFRUCTOKINASE"/>
    <property type="match status" value="1"/>
</dbReference>
<keyword evidence="2 6" id="KW-0808">Transferase</keyword>
<dbReference type="NCBIfam" id="TIGR03168">
    <property type="entry name" value="1-PFK"/>
    <property type="match status" value="1"/>
</dbReference>
<evidence type="ECO:0000256" key="4">
    <source>
        <dbReference type="ARBA" id="ARBA00022777"/>
    </source>
</evidence>
<dbReference type="GO" id="GO:0005524">
    <property type="term" value="F:ATP binding"/>
    <property type="evidence" value="ECO:0007669"/>
    <property type="project" value="UniProtKB-KW"/>
</dbReference>
<name>A0A9X3M9F5_9CORY</name>
<proteinExistence type="inferred from homology"/>
<dbReference type="CDD" id="cd01164">
    <property type="entry name" value="FruK_PfkB_like"/>
    <property type="match status" value="1"/>
</dbReference>
<evidence type="ECO:0000259" key="7">
    <source>
        <dbReference type="Pfam" id="PF00294"/>
    </source>
</evidence>
<protein>
    <submittedName>
        <fullName evidence="8">1-phosphofructokinase family hexose kinase</fullName>
    </submittedName>
</protein>
<evidence type="ECO:0000313" key="9">
    <source>
        <dbReference type="Proteomes" id="UP001146430"/>
    </source>
</evidence>
<dbReference type="InterPro" id="IPR002173">
    <property type="entry name" value="Carboh/pur_kinase_PfkB_CS"/>
</dbReference>
<dbReference type="GO" id="GO:0008443">
    <property type="term" value="F:phosphofructokinase activity"/>
    <property type="evidence" value="ECO:0007669"/>
    <property type="project" value="TreeGrafter"/>
</dbReference>
<keyword evidence="5" id="KW-0067">ATP-binding</keyword>
<dbReference type="PIRSF" id="PIRSF000535">
    <property type="entry name" value="1PFK/6PFK/LacC"/>
    <property type="match status" value="1"/>
</dbReference>
<evidence type="ECO:0000256" key="3">
    <source>
        <dbReference type="ARBA" id="ARBA00022741"/>
    </source>
</evidence>
<dbReference type="Proteomes" id="UP001146430">
    <property type="component" value="Unassembled WGS sequence"/>
</dbReference>
<keyword evidence="3" id="KW-0547">Nucleotide-binding</keyword>
<sequence>MILTLTPNPSIDATLVLSEPLTSGDVHRASEVTQVAGGKGVNVTHAVHLAGEQSLALFPAHDSDSFLNLIHSAGLPSSAITMDGSIRVNTTITEPDGTTTKVNGPGPVLSDADAQAITSTLTARALAADWVVLAGSLPRGVDTDWYCDLISAVRAAAPQARIAVDTSDAPMQAIGENLESAAPDLIKPNGLELGQLTGTDGRELEEQAARGDYSGVVRAARDVVKQGIAEVLVTLGGAGAVLVTADGAWAATPPPATVKSTVGAGDAALAGYLLGRTAGNSPADSLARSVAYGTAAASKQGTQFPHPEEIDIANTSAHSLASGAP</sequence>